<organism evidence="2 3">
    <name type="scientific">Diversispora epigaea</name>
    <dbReference type="NCBI Taxonomy" id="1348612"/>
    <lineage>
        <taxon>Eukaryota</taxon>
        <taxon>Fungi</taxon>
        <taxon>Fungi incertae sedis</taxon>
        <taxon>Mucoromycota</taxon>
        <taxon>Glomeromycotina</taxon>
        <taxon>Glomeromycetes</taxon>
        <taxon>Diversisporales</taxon>
        <taxon>Diversisporaceae</taxon>
        <taxon>Diversispora</taxon>
    </lineage>
</organism>
<sequence>MANIVKIEEGLNKAKEEYRKAEEELKNFMEEGNLKRFKELLGIENLEKEKERLENKEKERWAAFMNWEVMLQGQLVKEKVDEVTPKSILFWIQKYRRPTDKIPPKLIDTYGKNFKFLGREETKERLWNGTLNKNGVKKRYYAYLNNRKDRNLHPIPFIAAGPGTGKTRVLEETLNLLKQCAENDDDSNLKELVNNAVLIDVTYGNGSAATETDSNIGGETSLSLRILYRYFVEGSFNLNFSNFVDIIKNVFSNITDFNLAKVLRTIELDINKENIMIINCIDEVNKLYELDNLTFKTMVNVVGSCSCELGSIFYVPLLAGTIYKPLHKVVTKSMHPPLSIPLPLLKMDHMLEIGQNLQFPVGTNNYFHRCLGDVGGHCRTLEFFYQQCSNYMVNNINFFQVMNEVNVLLNERYAFEEFAHDNSDIIAGCLLDEKMIFNERIQELRQYGIAILEEVQDDPKYIYLRLPYIMLLCLIITSNRTNKLYQFWKPMIDSEELFLWQNWEDFNVRFLALKFCLLSAYGVQEINGCDFLKGAYCGDMLNNIVIKIPEWNTVEIHSIKERFPVNGSWEVTDLDSNKLLIKEKFFAVYKNGEGAPFDGFSYIQLKTANNKDVILACLQTKWRKLETDQPQKITVNMIKKEYESTKKILADKLKLQNNDFIFVLLSICPLSNEIHNPTTLLKDIENAALICKNNFYTFYGFTYATRAKFAAAQEKININIANIWELKLIKGVGENIANNIIQERKRKHFDNENDLCKRTKFPKNAVSLVIFT</sequence>
<dbReference type="SUPFAM" id="SSF81585">
    <property type="entry name" value="PsbU/PolX domain-like"/>
    <property type="match status" value="1"/>
</dbReference>
<reference evidence="2 3" key="1">
    <citation type="submission" date="2018-08" db="EMBL/GenBank/DDBJ databases">
        <title>Genome and evolution of the arbuscular mycorrhizal fungus Diversispora epigaea (formerly Glomus versiforme) and its bacterial endosymbionts.</title>
        <authorList>
            <person name="Sun X."/>
            <person name="Fei Z."/>
            <person name="Harrison M."/>
        </authorList>
    </citation>
    <scope>NUCLEOTIDE SEQUENCE [LARGE SCALE GENOMIC DNA]</scope>
    <source>
        <strain evidence="2 3">IT104</strain>
    </source>
</reference>
<proteinExistence type="predicted"/>
<dbReference type="Proteomes" id="UP000266861">
    <property type="component" value="Unassembled WGS sequence"/>
</dbReference>
<evidence type="ECO:0000256" key="1">
    <source>
        <dbReference type="SAM" id="Coils"/>
    </source>
</evidence>
<feature type="coiled-coil region" evidence="1">
    <location>
        <begin position="4"/>
        <end position="56"/>
    </location>
</feature>
<keyword evidence="1" id="KW-0175">Coiled coil</keyword>
<evidence type="ECO:0000313" key="2">
    <source>
        <dbReference type="EMBL" id="RHZ46574.1"/>
    </source>
</evidence>
<dbReference type="Gene3D" id="1.10.150.870">
    <property type="match status" value="1"/>
</dbReference>
<dbReference type="AlphaFoldDB" id="A0A397G9K8"/>
<comment type="caution">
    <text evidence="2">The sequence shown here is derived from an EMBL/GenBank/DDBJ whole genome shotgun (WGS) entry which is preliminary data.</text>
</comment>
<gene>
    <name evidence="2" type="ORF">Glove_613g4</name>
</gene>
<dbReference type="EMBL" id="PQFF01000510">
    <property type="protein sequence ID" value="RHZ46574.1"/>
    <property type="molecule type" value="Genomic_DNA"/>
</dbReference>
<name>A0A397G9K8_9GLOM</name>
<accession>A0A397G9K8</accession>
<dbReference type="OrthoDB" id="2433727at2759"/>
<dbReference type="Pfam" id="PF12836">
    <property type="entry name" value="HHH_3"/>
    <property type="match status" value="1"/>
</dbReference>
<protein>
    <submittedName>
        <fullName evidence="2">Uncharacterized protein</fullName>
    </submittedName>
</protein>
<keyword evidence="3" id="KW-1185">Reference proteome</keyword>
<evidence type="ECO:0000313" key="3">
    <source>
        <dbReference type="Proteomes" id="UP000266861"/>
    </source>
</evidence>